<dbReference type="InterPro" id="IPR042095">
    <property type="entry name" value="SUMF_sf"/>
</dbReference>
<keyword evidence="3" id="KW-1185">Reference proteome</keyword>
<protein>
    <recommendedName>
        <fullName evidence="1">Sulfatase-modifying factor enzyme-like domain-containing protein</fullName>
    </recommendedName>
</protein>
<evidence type="ECO:0000313" key="3">
    <source>
        <dbReference type="Proteomes" id="UP000247476"/>
    </source>
</evidence>
<dbReference type="InterPro" id="IPR016187">
    <property type="entry name" value="CTDL_fold"/>
</dbReference>
<dbReference type="EMBL" id="QJVJ01000001">
    <property type="protein sequence ID" value="PYI57576.1"/>
    <property type="molecule type" value="Genomic_DNA"/>
</dbReference>
<evidence type="ECO:0000313" key="2">
    <source>
        <dbReference type="EMBL" id="PYI57576.1"/>
    </source>
</evidence>
<dbReference type="GO" id="GO:0120147">
    <property type="term" value="F:formylglycine-generating oxidase activity"/>
    <property type="evidence" value="ECO:0007669"/>
    <property type="project" value="TreeGrafter"/>
</dbReference>
<reference evidence="2 3" key="1">
    <citation type="submission" date="2018-05" db="EMBL/GenBank/DDBJ databases">
        <title>Paenibacillus flagellatus sp. nov., isolated from selenium mineral soil.</title>
        <authorList>
            <person name="Dai X."/>
        </authorList>
    </citation>
    <scope>NUCLEOTIDE SEQUENCE [LARGE SCALE GENOMIC DNA]</scope>
    <source>
        <strain evidence="2 3">DXL2</strain>
    </source>
</reference>
<dbReference type="Gene3D" id="3.90.1580.10">
    <property type="entry name" value="paralog of FGE (formylglycine-generating enzyme)"/>
    <property type="match status" value="1"/>
</dbReference>
<dbReference type="SUPFAM" id="SSF56436">
    <property type="entry name" value="C-type lectin-like"/>
    <property type="match status" value="1"/>
</dbReference>
<dbReference type="PANTHER" id="PTHR23150:SF19">
    <property type="entry name" value="FORMYLGLYCINE-GENERATING ENZYME"/>
    <property type="match status" value="1"/>
</dbReference>
<dbReference type="OrthoDB" id="9768004at2"/>
<accession>A0A2V5L3Z7</accession>
<dbReference type="Pfam" id="PF03781">
    <property type="entry name" value="FGE-sulfatase"/>
    <property type="match status" value="1"/>
</dbReference>
<gene>
    <name evidence="2" type="ORF">DLM86_02210</name>
</gene>
<feature type="domain" description="Sulfatase-modifying factor enzyme-like" evidence="1">
    <location>
        <begin position="63"/>
        <end position="342"/>
    </location>
</feature>
<proteinExistence type="predicted"/>
<dbReference type="AlphaFoldDB" id="A0A2V5L3Z7"/>
<sequence>MDESGHFTAKEGIALTEHSNHCCGSASRSTIGDVRHGRIEPIASEEPTAADCSSGSGIAARRDGMVLVPGGTFWMGNSGKDGFPADGEGPVREVTLSPFYIDVCTVTNERFAEFVKQTGYKTEAEKFGWSYVFESFLTPRQAPFLMGRVQGTPWWLGVKGAFWHQPEGPGSTIEDRMDHPVVHVTWNDAAAYCRWAGKRLPTEAEWEYAARGGLDRNVYPWGNELTPEGKHMCNIWQGTFPEHNTKRDGYAGTAPARSFEPNGYGLYNVSGNVWEWTADWFGATYYAEGPPVDPMGPVSGDRRSMRGGSYLCHKSYCNRYRVAARSANTPDSSSGNIGFRCAADV</sequence>
<comment type="caution">
    <text evidence="2">The sequence shown here is derived from an EMBL/GenBank/DDBJ whole genome shotgun (WGS) entry which is preliminary data.</text>
</comment>
<evidence type="ECO:0000259" key="1">
    <source>
        <dbReference type="Pfam" id="PF03781"/>
    </source>
</evidence>
<dbReference type="InterPro" id="IPR051043">
    <property type="entry name" value="Sulfatase_Mod_Factor_Kinase"/>
</dbReference>
<dbReference type="Proteomes" id="UP000247476">
    <property type="component" value="Unassembled WGS sequence"/>
</dbReference>
<dbReference type="InterPro" id="IPR005532">
    <property type="entry name" value="SUMF_dom"/>
</dbReference>
<dbReference type="PANTHER" id="PTHR23150">
    <property type="entry name" value="SULFATASE MODIFYING FACTOR 1, 2"/>
    <property type="match status" value="1"/>
</dbReference>
<name>A0A2V5L3Z7_9BACL</name>
<organism evidence="2 3">
    <name type="scientific">Paenibacillus flagellatus</name>
    <dbReference type="NCBI Taxonomy" id="2211139"/>
    <lineage>
        <taxon>Bacteria</taxon>
        <taxon>Bacillati</taxon>
        <taxon>Bacillota</taxon>
        <taxon>Bacilli</taxon>
        <taxon>Bacillales</taxon>
        <taxon>Paenibacillaceae</taxon>
        <taxon>Paenibacillus</taxon>
    </lineage>
</organism>